<dbReference type="EMBL" id="MU003692">
    <property type="protein sequence ID" value="KAF2817973.1"/>
    <property type="molecule type" value="Genomic_DNA"/>
</dbReference>
<feature type="transmembrane region" description="Helical" evidence="1">
    <location>
        <begin position="41"/>
        <end position="60"/>
    </location>
</feature>
<sequence length="93" mass="10263">MDGPFIPADAPRVPAILDRLILHLLIASALSRWLWPAGVLQTHVALLIVCVACGLEWLVLRERMANWARIPRAVGVKPDDQAKKEEALLQPPA</sequence>
<proteinExistence type="predicted"/>
<keyword evidence="1" id="KW-0472">Membrane</keyword>
<name>A0A6A6ZB94_9PEZI</name>
<dbReference type="GeneID" id="54465741"/>
<evidence type="ECO:0000313" key="3">
    <source>
        <dbReference type="Proteomes" id="UP000504636"/>
    </source>
</evidence>
<reference evidence="4" key="3">
    <citation type="submission" date="2025-04" db="UniProtKB">
        <authorList>
            <consortium name="RefSeq"/>
        </authorList>
    </citation>
    <scope>IDENTIFICATION</scope>
    <source>
        <strain evidence="4">CBS 304.34</strain>
    </source>
</reference>
<dbReference type="AlphaFoldDB" id="A0A6A6ZB94"/>
<evidence type="ECO:0000256" key="1">
    <source>
        <dbReference type="SAM" id="Phobius"/>
    </source>
</evidence>
<reference evidence="2 4" key="1">
    <citation type="journal article" date="2020" name="Stud. Mycol.">
        <title>101 Dothideomycetes genomes: a test case for predicting lifestyles and emergence of pathogens.</title>
        <authorList>
            <person name="Haridas S."/>
            <person name="Albert R."/>
            <person name="Binder M."/>
            <person name="Bloem J."/>
            <person name="Labutti K."/>
            <person name="Salamov A."/>
            <person name="Andreopoulos B."/>
            <person name="Baker S."/>
            <person name="Barry K."/>
            <person name="Bills G."/>
            <person name="Bluhm B."/>
            <person name="Cannon C."/>
            <person name="Castanera R."/>
            <person name="Culley D."/>
            <person name="Daum C."/>
            <person name="Ezra D."/>
            <person name="Gonzalez J."/>
            <person name="Henrissat B."/>
            <person name="Kuo A."/>
            <person name="Liang C."/>
            <person name="Lipzen A."/>
            <person name="Lutzoni F."/>
            <person name="Magnuson J."/>
            <person name="Mondo S."/>
            <person name="Nolan M."/>
            <person name="Ohm R."/>
            <person name="Pangilinan J."/>
            <person name="Park H.-J."/>
            <person name="Ramirez L."/>
            <person name="Alfaro M."/>
            <person name="Sun H."/>
            <person name="Tritt A."/>
            <person name="Yoshinaga Y."/>
            <person name="Zwiers L.-H."/>
            <person name="Turgeon B."/>
            <person name="Goodwin S."/>
            <person name="Spatafora J."/>
            <person name="Crous P."/>
            <person name="Grigoriev I."/>
        </authorList>
    </citation>
    <scope>NUCLEOTIDE SEQUENCE</scope>
    <source>
        <strain evidence="2 4">CBS 304.34</strain>
    </source>
</reference>
<reference evidence="4" key="2">
    <citation type="submission" date="2020-04" db="EMBL/GenBank/DDBJ databases">
        <authorList>
            <consortium name="NCBI Genome Project"/>
        </authorList>
    </citation>
    <scope>NUCLEOTIDE SEQUENCE</scope>
    <source>
        <strain evidence="4">CBS 304.34</strain>
    </source>
</reference>
<dbReference type="RefSeq" id="XP_033584937.1">
    <property type="nucleotide sequence ID" value="XM_033724848.1"/>
</dbReference>
<keyword evidence="3" id="KW-1185">Reference proteome</keyword>
<dbReference type="Proteomes" id="UP000504636">
    <property type="component" value="Unplaced"/>
</dbReference>
<protein>
    <submittedName>
        <fullName evidence="2 4">Uncharacterized protein</fullName>
    </submittedName>
</protein>
<evidence type="ECO:0000313" key="4">
    <source>
        <dbReference type="RefSeq" id="XP_033584937.1"/>
    </source>
</evidence>
<gene>
    <name evidence="2 4" type="ORF">BDZ99DRAFT_514194</name>
</gene>
<keyword evidence="1" id="KW-0812">Transmembrane</keyword>
<evidence type="ECO:0000313" key="2">
    <source>
        <dbReference type="EMBL" id="KAF2817973.1"/>
    </source>
</evidence>
<organism evidence="2">
    <name type="scientific">Mytilinidion resinicola</name>
    <dbReference type="NCBI Taxonomy" id="574789"/>
    <lineage>
        <taxon>Eukaryota</taxon>
        <taxon>Fungi</taxon>
        <taxon>Dikarya</taxon>
        <taxon>Ascomycota</taxon>
        <taxon>Pezizomycotina</taxon>
        <taxon>Dothideomycetes</taxon>
        <taxon>Pleosporomycetidae</taxon>
        <taxon>Mytilinidiales</taxon>
        <taxon>Mytilinidiaceae</taxon>
        <taxon>Mytilinidion</taxon>
    </lineage>
</organism>
<accession>A0A6A6ZB94</accession>
<keyword evidence="1" id="KW-1133">Transmembrane helix</keyword>